<dbReference type="EMBL" id="CP061172">
    <property type="protein sequence ID" value="QNR65102.1"/>
    <property type="molecule type" value="Genomic_DNA"/>
</dbReference>
<dbReference type="InterPro" id="IPR013766">
    <property type="entry name" value="Thioredoxin_domain"/>
</dbReference>
<dbReference type="PANTHER" id="PTHR13887">
    <property type="entry name" value="GLUTATHIONE S-TRANSFERASE KAPPA"/>
    <property type="match status" value="1"/>
</dbReference>
<keyword evidence="5" id="KW-0676">Redox-active center</keyword>
<keyword evidence="3" id="KW-0560">Oxidoreductase</keyword>
<evidence type="ECO:0000313" key="8">
    <source>
        <dbReference type="EMBL" id="QNR65102.1"/>
    </source>
</evidence>
<dbReference type="Proteomes" id="UP000516384">
    <property type="component" value="Chromosome"/>
</dbReference>
<name>A0A7H0Y1Z4_9BACL</name>
<dbReference type="InterPro" id="IPR012336">
    <property type="entry name" value="Thioredoxin-like_fold"/>
</dbReference>
<organism evidence="8 9">
    <name type="scientific">Paenibacillus peoriae</name>
    <dbReference type="NCBI Taxonomy" id="59893"/>
    <lineage>
        <taxon>Bacteria</taxon>
        <taxon>Bacillati</taxon>
        <taxon>Bacillota</taxon>
        <taxon>Bacilli</taxon>
        <taxon>Bacillales</taxon>
        <taxon>Paenibacillaceae</taxon>
        <taxon>Paenibacillus</taxon>
    </lineage>
</organism>
<dbReference type="PROSITE" id="PS51352">
    <property type="entry name" value="THIOREDOXIN_2"/>
    <property type="match status" value="1"/>
</dbReference>
<evidence type="ECO:0000256" key="3">
    <source>
        <dbReference type="ARBA" id="ARBA00023002"/>
    </source>
</evidence>
<dbReference type="RefSeq" id="WP_190297013.1">
    <property type="nucleotide sequence ID" value="NZ_CP061172.1"/>
</dbReference>
<evidence type="ECO:0000256" key="2">
    <source>
        <dbReference type="ARBA" id="ARBA00022729"/>
    </source>
</evidence>
<evidence type="ECO:0000256" key="1">
    <source>
        <dbReference type="ARBA" id="ARBA00005791"/>
    </source>
</evidence>
<gene>
    <name evidence="8" type="ORF">IAQ67_14340</name>
</gene>
<dbReference type="Gene3D" id="3.40.30.10">
    <property type="entry name" value="Glutaredoxin"/>
    <property type="match status" value="1"/>
</dbReference>
<feature type="domain" description="Thioredoxin" evidence="7">
    <location>
        <begin position="37"/>
        <end position="222"/>
    </location>
</feature>
<dbReference type="AlphaFoldDB" id="A0A7H0Y1Z4"/>
<comment type="similarity">
    <text evidence="1">Belongs to the thioredoxin family. DsbA subfamily.</text>
</comment>
<dbReference type="SUPFAM" id="SSF52833">
    <property type="entry name" value="Thioredoxin-like"/>
    <property type="match status" value="1"/>
</dbReference>
<proteinExistence type="inferred from homology"/>
<dbReference type="PANTHER" id="PTHR13887:SF14">
    <property type="entry name" value="DISULFIDE BOND FORMATION PROTEIN D"/>
    <property type="match status" value="1"/>
</dbReference>
<evidence type="ECO:0000256" key="6">
    <source>
        <dbReference type="SAM" id="SignalP"/>
    </source>
</evidence>
<dbReference type="Pfam" id="PF13462">
    <property type="entry name" value="Thioredoxin_4"/>
    <property type="match status" value="1"/>
</dbReference>
<dbReference type="InterPro" id="IPR036249">
    <property type="entry name" value="Thioredoxin-like_sf"/>
</dbReference>
<dbReference type="GO" id="GO:0016491">
    <property type="term" value="F:oxidoreductase activity"/>
    <property type="evidence" value="ECO:0007669"/>
    <property type="project" value="UniProtKB-KW"/>
</dbReference>
<keyword evidence="4" id="KW-1015">Disulfide bond</keyword>
<feature type="chain" id="PRO_5039412530" evidence="6">
    <location>
        <begin position="28"/>
        <end position="228"/>
    </location>
</feature>
<feature type="signal peptide" evidence="6">
    <location>
        <begin position="1"/>
        <end position="27"/>
    </location>
</feature>
<evidence type="ECO:0000259" key="7">
    <source>
        <dbReference type="PROSITE" id="PS51352"/>
    </source>
</evidence>
<reference evidence="8 9" key="1">
    <citation type="submission" date="2020-09" db="EMBL/GenBank/DDBJ databases">
        <title>Characterization of Paenibacillus peoriae strain ZF390 with broad-spectrum antimicrobial activity as a potential biocontrol agent.</title>
        <authorList>
            <person name="Li L."/>
            <person name="Zhao Y."/>
            <person name="Li B."/>
            <person name="Xie X."/>
        </authorList>
    </citation>
    <scope>NUCLEOTIDE SEQUENCE [LARGE SCALE GENOMIC DNA]</scope>
    <source>
        <strain evidence="8 9">ZF390</strain>
    </source>
</reference>
<sequence length="228" mass="25745">MKRKVKAVVISVSFLLVFCLMVAMVYANSEDNQPKAVKSGLSFDYFDNQPVLGKKDAPATIIEFGDFKCPGCKHFASDIYPRLIKEYINTGKANFKFVNFPFIGPDSLTAAEAGEYVAKNSPEDFWAYYEQIYNLQKDESENWATIAYLVEIAKIAKVKVDYNEMERSLKAGEFDETVNKDLNFSRGLGIRQTPTLVVNGMAIETGGLDYEQIRIAINDVINKKEEKK</sequence>
<protein>
    <submittedName>
        <fullName evidence="8">DsbA family protein</fullName>
    </submittedName>
</protein>
<evidence type="ECO:0000256" key="4">
    <source>
        <dbReference type="ARBA" id="ARBA00023157"/>
    </source>
</evidence>
<evidence type="ECO:0000313" key="9">
    <source>
        <dbReference type="Proteomes" id="UP000516384"/>
    </source>
</evidence>
<evidence type="ECO:0000256" key="5">
    <source>
        <dbReference type="ARBA" id="ARBA00023284"/>
    </source>
</evidence>
<accession>A0A7H0Y1Z4</accession>
<keyword evidence="2 6" id="KW-0732">Signal</keyword>